<reference evidence="3" key="1">
    <citation type="journal article" date="2019" name="Int. J. Syst. Evol. Microbiol.">
        <title>The Global Catalogue of Microorganisms (GCM) 10K type strain sequencing project: providing services to taxonomists for standard genome sequencing and annotation.</title>
        <authorList>
            <consortium name="The Broad Institute Genomics Platform"/>
            <consortium name="The Broad Institute Genome Sequencing Center for Infectious Disease"/>
            <person name="Wu L."/>
            <person name="Ma J."/>
        </authorList>
    </citation>
    <scope>NUCLEOTIDE SEQUENCE [LARGE SCALE GENOMIC DNA]</scope>
    <source>
        <strain evidence="3">CCUG 62793</strain>
    </source>
</reference>
<evidence type="ECO:0000256" key="1">
    <source>
        <dbReference type="SAM" id="MobiDB-lite"/>
    </source>
</evidence>
<comment type="caution">
    <text evidence="2">The sequence shown here is derived from an EMBL/GenBank/DDBJ whole genome shotgun (WGS) entry which is preliminary data.</text>
</comment>
<protein>
    <submittedName>
        <fullName evidence="2">Uncharacterized protein</fullName>
    </submittedName>
</protein>
<feature type="compositionally biased region" description="Low complexity" evidence="1">
    <location>
        <begin position="66"/>
        <end position="75"/>
    </location>
</feature>
<dbReference type="RefSeq" id="WP_380105558.1">
    <property type="nucleotide sequence ID" value="NZ_JBHSIH010000001.1"/>
</dbReference>
<evidence type="ECO:0000313" key="3">
    <source>
        <dbReference type="Proteomes" id="UP001597287"/>
    </source>
</evidence>
<organism evidence="2 3">
    <name type="scientific">Delftia deserti</name>
    <dbReference type="NCBI Taxonomy" id="1651218"/>
    <lineage>
        <taxon>Bacteria</taxon>
        <taxon>Pseudomonadati</taxon>
        <taxon>Pseudomonadota</taxon>
        <taxon>Betaproteobacteria</taxon>
        <taxon>Burkholderiales</taxon>
        <taxon>Comamonadaceae</taxon>
        <taxon>Delftia</taxon>
    </lineage>
</organism>
<gene>
    <name evidence="2" type="ORF">ACFSPV_33075</name>
</gene>
<accession>A0ABW5EZH0</accession>
<proteinExistence type="predicted"/>
<dbReference type="EMBL" id="JBHUIG010000078">
    <property type="protein sequence ID" value="MFD2323525.1"/>
    <property type="molecule type" value="Genomic_DNA"/>
</dbReference>
<feature type="compositionally biased region" description="Basic and acidic residues" evidence="1">
    <location>
        <begin position="38"/>
        <end position="47"/>
    </location>
</feature>
<feature type="region of interest" description="Disordered" evidence="1">
    <location>
        <begin position="1"/>
        <end position="75"/>
    </location>
</feature>
<name>A0ABW5EZH0_9BURK</name>
<sequence length="75" mass="8011">MSRSLGHKALHKKVQKEGGLDAEGRKMFADGLPCPPDNGDHGKDHARAKGWRRAAAEARQPKNRKAAAQAAAKGT</sequence>
<dbReference type="Proteomes" id="UP001597287">
    <property type="component" value="Unassembled WGS sequence"/>
</dbReference>
<feature type="compositionally biased region" description="Basic and acidic residues" evidence="1">
    <location>
        <begin position="15"/>
        <end position="28"/>
    </location>
</feature>
<feature type="compositionally biased region" description="Basic residues" evidence="1">
    <location>
        <begin position="1"/>
        <end position="14"/>
    </location>
</feature>
<keyword evidence="3" id="KW-1185">Reference proteome</keyword>
<evidence type="ECO:0000313" key="2">
    <source>
        <dbReference type="EMBL" id="MFD2323525.1"/>
    </source>
</evidence>